<feature type="compositionally biased region" description="Low complexity" evidence="1">
    <location>
        <begin position="213"/>
        <end position="244"/>
    </location>
</feature>
<evidence type="ECO:0000256" key="1">
    <source>
        <dbReference type="SAM" id="MobiDB-lite"/>
    </source>
</evidence>
<dbReference type="AlphaFoldDB" id="A0A9Q1E7C3"/>
<dbReference type="OrthoDB" id="10035668at2759"/>
<evidence type="ECO:0000313" key="2">
    <source>
        <dbReference type="EMBL" id="KAJ8333603.1"/>
    </source>
</evidence>
<name>A0A9Q1E7C3_SYNKA</name>
<dbReference type="EMBL" id="JAINUF010000023">
    <property type="protein sequence ID" value="KAJ8333603.1"/>
    <property type="molecule type" value="Genomic_DNA"/>
</dbReference>
<comment type="caution">
    <text evidence="2">The sequence shown here is derived from an EMBL/GenBank/DDBJ whole genome shotgun (WGS) entry which is preliminary data.</text>
</comment>
<accession>A0A9Q1E7C3</accession>
<feature type="region of interest" description="Disordered" evidence="1">
    <location>
        <begin position="208"/>
        <end position="282"/>
    </location>
</feature>
<sequence length="282" mass="30247">MRRPDNLNRARAACATRDVVDQLYTLLDGTLEALRLRDKPSQIYNCDDTGFAMERGTWLHCYHPFSVGQCGGSLCRGSPVITASEYEHQYLERVENERPETLSGRDEMERAAFEKTIEAVMAGVGTTTSDSGNTISPSLCDSPGAPAAEAGHLPLPPPIHRQSFYLLQHHQQLLQPVGSGSSLQPAALTQHHLPCHITPHSASTSVPVFTSGSVSPTASTSRTPPSGTQTAATTVITSTSTNAAIKKDKKRKKEMAGNGGGGKCGVWRLRPEKPETSGEVVS</sequence>
<proteinExistence type="predicted"/>
<organism evidence="2 3">
    <name type="scientific">Synaphobranchus kaupii</name>
    <name type="common">Kaup's arrowtooth eel</name>
    <dbReference type="NCBI Taxonomy" id="118154"/>
    <lineage>
        <taxon>Eukaryota</taxon>
        <taxon>Metazoa</taxon>
        <taxon>Chordata</taxon>
        <taxon>Craniata</taxon>
        <taxon>Vertebrata</taxon>
        <taxon>Euteleostomi</taxon>
        <taxon>Actinopterygii</taxon>
        <taxon>Neopterygii</taxon>
        <taxon>Teleostei</taxon>
        <taxon>Anguilliformes</taxon>
        <taxon>Synaphobranchidae</taxon>
        <taxon>Synaphobranchus</taxon>
    </lineage>
</organism>
<reference evidence="2" key="1">
    <citation type="journal article" date="2023" name="Science">
        <title>Genome structures resolve the early diversification of teleost fishes.</title>
        <authorList>
            <person name="Parey E."/>
            <person name="Louis A."/>
            <person name="Montfort J."/>
            <person name="Bouchez O."/>
            <person name="Roques C."/>
            <person name="Iampietro C."/>
            <person name="Lluch J."/>
            <person name="Castinel A."/>
            <person name="Donnadieu C."/>
            <person name="Desvignes T."/>
            <person name="Floi Bucao C."/>
            <person name="Jouanno E."/>
            <person name="Wen M."/>
            <person name="Mejri S."/>
            <person name="Dirks R."/>
            <person name="Jansen H."/>
            <person name="Henkel C."/>
            <person name="Chen W.J."/>
            <person name="Zahm M."/>
            <person name="Cabau C."/>
            <person name="Klopp C."/>
            <person name="Thompson A.W."/>
            <person name="Robinson-Rechavi M."/>
            <person name="Braasch I."/>
            <person name="Lecointre G."/>
            <person name="Bobe J."/>
            <person name="Postlethwait J.H."/>
            <person name="Berthelot C."/>
            <person name="Roest Crollius H."/>
            <person name="Guiguen Y."/>
        </authorList>
    </citation>
    <scope>NUCLEOTIDE SEQUENCE</scope>
    <source>
        <strain evidence="2">WJC10195</strain>
    </source>
</reference>
<keyword evidence="3" id="KW-1185">Reference proteome</keyword>
<gene>
    <name evidence="2" type="ORF">SKAU_G00416110</name>
</gene>
<protein>
    <submittedName>
        <fullName evidence="2">Uncharacterized protein</fullName>
    </submittedName>
</protein>
<feature type="region of interest" description="Disordered" evidence="1">
    <location>
        <begin position="128"/>
        <end position="156"/>
    </location>
</feature>
<dbReference type="Proteomes" id="UP001152622">
    <property type="component" value="Chromosome 23"/>
</dbReference>
<evidence type="ECO:0000313" key="3">
    <source>
        <dbReference type="Proteomes" id="UP001152622"/>
    </source>
</evidence>
<feature type="compositionally biased region" description="Polar residues" evidence="1">
    <location>
        <begin position="128"/>
        <end position="139"/>
    </location>
</feature>